<dbReference type="Proteomes" id="UP000308652">
    <property type="component" value="Unassembled WGS sequence"/>
</dbReference>
<dbReference type="EMBL" id="ML213607">
    <property type="protein sequence ID" value="TFK37627.1"/>
    <property type="molecule type" value="Genomic_DNA"/>
</dbReference>
<dbReference type="PANTHER" id="PTHR31121:SF6">
    <property type="entry name" value="ALPHA-1,2 MANNOSYLTRANSFERASE KTR1"/>
    <property type="match status" value="1"/>
</dbReference>
<dbReference type="GO" id="GO:0005794">
    <property type="term" value="C:Golgi apparatus"/>
    <property type="evidence" value="ECO:0007669"/>
    <property type="project" value="TreeGrafter"/>
</dbReference>
<dbReference type="OrthoDB" id="439943at2759"/>
<keyword evidence="2 4" id="KW-0808">Transferase</keyword>
<accession>A0A5C3LYI6</accession>
<dbReference type="InterPro" id="IPR029044">
    <property type="entry name" value="Nucleotide-diphossugar_trans"/>
</dbReference>
<dbReference type="GO" id="GO:0016020">
    <property type="term" value="C:membrane"/>
    <property type="evidence" value="ECO:0007669"/>
    <property type="project" value="InterPro"/>
</dbReference>
<comment type="similarity">
    <text evidence="1">Belongs to the glycosyltransferase 15 family.</text>
</comment>
<dbReference type="STRING" id="68775.A0A5C3LYI6"/>
<dbReference type="SUPFAM" id="SSF53448">
    <property type="entry name" value="Nucleotide-diphospho-sugar transferases"/>
    <property type="match status" value="1"/>
</dbReference>
<evidence type="ECO:0000256" key="3">
    <source>
        <dbReference type="PIRSR" id="PIRSR018153-1"/>
    </source>
</evidence>
<reference evidence="4 5" key="1">
    <citation type="journal article" date="2019" name="Nat. Ecol. Evol.">
        <title>Megaphylogeny resolves global patterns of mushroom evolution.</title>
        <authorList>
            <person name="Varga T."/>
            <person name="Krizsan K."/>
            <person name="Foldi C."/>
            <person name="Dima B."/>
            <person name="Sanchez-Garcia M."/>
            <person name="Sanchez-Ramirez S."/>
            <person name="Szollosi G.J."/>
            <person name="Szarkandi J.G."/>
            <person name="Papp V."/>
            <person name="Albert L."/>
            <person name="Andreopoulos W."/>
            <person name="Angelini C."/>
            <person name="Antonin V."/>
            <person name="Barry K.W."/>
            <person name="Bougher N.L."/>
            <person name="Buchanan P."/>
            <person name="Buyck B."/>
            <person name="Bense V."/>
            <person name="Catcheside P."/>
            <person name="Chovatia M."/>
            <person name="Cooper J."/>
            <person name="Damon W."/>
            <person name="Desjardin D."/>
            <person name="Finy P."/>
            <person name="Geml J."/>
            <person name="Haridas S."/>
            <person name="Hughes K."/>
            <person name="Justo A."/>
            <person name="Karasinski D."/>
            <person name="Kautmanova I."/>
            <person name="Kiss B."/>
            <person name="Kocsube S."/>
            <person name="Kotiranta H."/>
            <person name="LaButti K.M."/>
            <person name="Lechner B.E."/>
            <person name="Liimatainen K."/>
            <person name="Lipzen A."/>
            <person name="Lukacs Z."/>
            <person name="Mihaltcheva S."/>
            <person name="Morgado L.N."/>
            <person name="Niskanen T."/>
            <person name="Noordeloos M.E."/>
            <person name="Ohm R.A."/>
            <person name="Ortiz-Santana B."/>
            <person name="Ovrebo C."/>
            <person name="Racz N."/>
            <person name="Riley R."/>
            <person name="Savchenko A."/>
            <person name="Shiryaev A."/>
            <person name="Soop K."/>
            <person name="Spirin V."/>
            <person name="Szebenyi C."/>
            <person name="Tomsovsky M."/>
            <person name="Tulloss R.E."/>
            <person name="Uehling J."/>
            <person name="Grigoriev I.V."/>
            <person name="Vagvolgyi C."/>
            <person name="Papp T."/>
            <person name="Martin F.M."/>
            <person name="Miettinen O."/>
            <person name="Hibbett D.S."/>
            <person name="Nagy L.G."/>
        </authorList>
    </citation>
    <scope>NUCLEOTIDE SEQUENCE [LARGE SCALE GENOMIC DNA]</scope>
    <source>
        <strain evidence="4 5">CBS 166.37</strain>
    </source>
</reference>
<dbReference type="FunFam" id="3.90.550.10:FF:000051">
    <property type="entry name" value="Alpha-1,2-mannosyltransferase (Ktr4)"/>
    <property type="match status" value="1"/>
</dbReference>
<dbReference type="GO" id="GO:0006487">
    <property type="term" value="P:protein N-linked glycosylation"/>
    <property type="evidence" value="ECO:0007669"/>
    <property type="project" value="TreeGrafter"/>
</dbReference>
<name>A0A5C3LYI6_9AGAR</name>
<gene>
    <name evidence="4" type="ORF">BDQ12DRAFT_705810</name>
</gene>
<evidence type="ECO:0000313" key="5">
    <source>
        <dbReference type="Proteomes" id="UP000308652"/>
    </source>
</evidence>
<evidence type="ECO:0000256" key="1">
    <source>
        <dbReference type="ARBA" id="ARBA00007677"/>
    </source>
</evidence>
<evidence type="ECO:0000256" key="2">
    <source>
        <dbReference type="ARBA" id="ARBA00022679"/>
    </source>
</evidence>
<keyword evidence="5" id="KW-1185">Reference proteome</keyword>
<dbReference type="GO" id="GO:0000032">
    <property type="term" value="P:cell wall mannoprotein biosynthetic process"/>
    <property type="evidence" value="ECO:0007669"/>
    <property type="project" value="TreeGrafter"/>
</dbReference>
<feature type="active site" description="Nucleophile" evidence="3">
    <location>
        <position position="215"/>
    </location>
</feature>
<evidence type="ECO:0000313" key="4">
    <source>
        <dbReference type="EMBL" id="TFK37627.1"/>
    </source>
</evidence>
<dbReference type="PIRSF" id="PIRSF018153">
    <property type="entry name" value="Glyco_trans_15"/>
    <property type="match status" value="1"/>
</dbReference>
<dbReference type="Gene3D" id="3.90.550.10">
    <property type="entry name" value="Spore Coat Polysaccharide Biosynthesis Protein SpsA, Chain A"/>
    <property type="match status" value="1"/>
</dbReference>
<dbReference type="PANTHER" id="PTHR31121">
    <property type="entry name" value="ALPHA-1,2 MANNOSYLTRANSFERASE KTR1"/>
    <property type="match status" value="1"/>
</dbReference>
<dbReference type="AlphaFoldDB" id="A0A5C3LYI6"/>
<dbReference type="InterPro" id="IPR002685">
    <property type="entry name" value="Glyco_trans_15"/>
</dbReference>
<dbReference type="GO" id="GO:0000026">
    <property type="term" value="F:alpha-1,2-mannosyltransferase activity"/>
    <property type="evidence" value="ECO:0007669"/>
    <property type="project" value="TreeGrafter"/>
</dbReference>
<organism evidence="4 5">
    <name type="scientific">Crucibulum laeve</name>
    <dbReference type="NCBI Taxonomy" id="68775"/>
    <lineage>
        <taxon>Eukaryota</taxon>
        <taxon>Fungi</taxon>
        <taxon>Dikarya</taxon>
        <taxon>Basidiomycota</taxon>
        <taxon>Agaricomycotina</taxon>
        <taxon>Agaricomycetes</taxon>
        <taxon>Agaricomycetidae</taxon>
        <taxon>Agaricales</taxon>
        <taxon>Agaricineae</taxon>
        <taxon>Nidulariaceae</taxon>
        <taxon>Crucibulum</taxon>
    </lineage>
</organism>
<sequence length="315" mass="37645">MTTECRVTVTNIVRNSDLQGITTTIIQIEDRFNKNFLYPYVFLNDIPFDDHFKRQIQSLTKSKVLFGLVPDDHWNQPAWINESRAAEARYIMRKDGVPYGGEFQIYSYRNMCRFYSGFFFRHELLKPFKFYWRPDVKYSCDVSYDPFLKLRDSNQIYGFTISLYEYESTISSLWLAVQEFMQLYPRFIVNKNSIRFISNDLGNTYNRCHFWSNFEIGDLDFWRGEAYTTFFDFLDQKGGFYYERWGDAPIHSIALALFARKEQIHFFDDIGYQHAPFQHCPQGDTHTNGNCWCDITNNFDHDSYSCLSKFNRMFV</sequence>
<dbReference type="Pfam" id="PF01793">
    <property type="entry name" value="Glyco_transf_15"/>
    <property type="match status" value="1"/>
</dbReference>
<proteinExistence type="inferred from homology"/>
<protein>
    <submittedName>
        <fullName evidence="4">Glycosyltransferase family 15 protein</fullName>
    </submittedName>
</protein>